<dbReference type="EMBL" id="ML179050">
    <property type="protein sequence ID" value="THV05243.1"/>
    <property type="molecule type" value="Genomic_DNA"/>
</dbReference>
<organism evidence="2 3">
    <name type="scientific">Dendrothele bispora (strain CBS 962.96)</name>
    <dbReference type="NCBI Taxonomy" id="1314807"/>
    <lineage>
        <taxon>Eukaryota</taxon>
        <taxon>Fungi</taxon>
        <taxon>Dikarya</taxon>
        <taxon>Basidiomycota</taxon>
        <taxon>Agaricomycotina</taxon>
        <taxon>Agaricomycetes</taxon>
        <taxon>Agaricomycetidae</taxon>
        <taxon>Agaricales</taxon>
        <taxon>Agaricales incertae sedis</taxon>
        <taxon>Dendrothele</taxon>
    </lineage>
</organism>
<feature type="compositionally biased region" description="Basic and acidic residues" evidence="1">
    <location>
        <begin position="238"/>
        <end position="258"/>
    </location>
</feature>
<reference evidence="2 3" key="1">
    <citation type="journal article" date="2019" name="Nat. Ecol. Evol.">
        <title>Megaphylogeny resolves global patterns of mushroom evolution.</title>
        <authorList>
            <person name="Varga T."/>
            <person name="Krizsan K."/>
            <person name="Foldi C."/>
            <person name="Dima B."/>
            <person name="Sanchez-Garcia M."/>
            <person name="Sanchez-Ramirez S."/>
            <person name="Szollosi G.J."/>
            <person name="Szarkandi J.G."/>
            <person name="Papp V."/>
            <person name="Albert L."/>
            <person name="Andreopoulos W."/>
            <person name="Angelini C."/>
            <person name="Antonin V."/>
            <person name="Barry K.W."/>
            <person name="Bougher N.L."/>
            <person name="Buchanan P."/>
            <person name="Buyck B."/>
            <person name="Bense V."/>
            <person name="Catcheside P."/>
            <person name="Chovatia M."/>
            <person name="Cooper J."/>
            <person name="Damon W."/>
            <person name="Desjardin D."/>
            <person name="Finy P."/>
            <person name="Geml J."/>
            <person name="Haridas S."/>
            <person name="Hughes K."/>
            <person name="Justo A."/>
            <person name="Karasinski D."/>
            <person name="Kautmanova I."/>
            <person name="Kiss B."/>
            <person name="Kocsube S."/>
            <person name="Kotiranta H."/>
            <person name="LaButti K.M."/>
            <person name="Lechner B.E."/>
            <person name="Liimatainen K."/>
            <person name="Lipzen A."/>
            <person name="Lukacs Z."/>
            <person name="Mihaltcheva S."/>
            <person name="Morgado L.N."/>
            <person name="Niskanen T."/>
            <person name="Noordeloos M.E."/>
            <person name="Ohm R.A."/>
            <person name="Ortiz-Santana B."/>
            <person name="Ovrebo C."/>
            <person name="Racz N."/>
            <person name="Riley R."/>
            <person name="Savchenko A."/>
            <person name="Shiryaev A."/>
            <person name="Soop K."/>
            <person name="Spirin V."/>
            <person name="Szebenyi C."/>
            <person name="Tomsovsky M."/>
            <person name="Tulloss R.E."/>
            <person name="Uehling J."/>
            <person name="Grigoriev I.V."/>
            <person name="Vagvolgyi C."/>
            <person name="Papp T."/>
            <person name="Martin F.M."/>
            <person name="Miettinen O."/>
            <person name="Hibbett D.S."/>
            <person name="Nagy L.G."/>
        </authorList>
    </citation>
    <scope>NUCLEOTIDE SEQUENCE [LARGE SCALE GENOMIC DNA]</scope>
    <source>
        <strain evidence="2 3">CBS 962.96</strain>
    </source>
</reference>
<feature type="region of interest" description="Disordered" evidence="1">
    <location>
        <begin position="92"/>
        <end position="133"/>
    </location>
</feature>
<gene>
    <name evidence="2" type="ORF">K435DRAFT_118094</name>
</gene>
<sequence>MTTSEATEICVRFILIALCIAILQKISRKWEEQERFYAHENVDAQARKLRREIQERYTTNTGYFQVGGSGEPRMEDSLDSDCRSEEDVKKVLDAGKEKNEKGEVEMEDCRRVNTQSTYTSRSEKRGDSRSCSDNGVFGDEFGVSMTRSRLLDKRKAGQEMRHSMDKGISGNATHMQWSGVAGHRNPESIETRRISRDLNLDTGLSKRKEGDGIRPDAENRPTQHEGQILESDQLLTPKAEHSREGSHESEHELERWERIQLQSTIPIDSIL</sequence>
<evidence type="ECO:0000256" key="1">
    <source>
        <dbReference type="SAM" id="MobiDB-lite"/>
    </source>
</evidence>
<feature type="compositionally biased region" description="Basic and acidic residues" evidence="1">
    <location>
        <begin position="200"/>
        <end position="223"/>
    </location>
</feature>
<dbReference type="OrthoDB" id="10670809at2759"/>
<evidence type="ECO:0000313" key="2">
    <source>
        <dbReference type="EMBL" id="THV05243.1"/>
    </source>
</evidence>
<feature type="compositionally biased region" description="Polar residues" evidence="1">
    <location>
        <begin position="260"/>
        <end position="271"/>
    </location>
</feature>
<keyword evidence="3" id="KW-1185">Reference proteome</keyword>
<accession>A0A4S8MQC3</accession>
<evidence type="ECO:0000313" key="3">
    <source>
        <dbReference type="Proteomes" id="UP000297245"/>
    </source>
</evidence>
<dbReference type="AlphaFoldDB" id="A0A4S8MQC3"/>
<feature type="region of interest" description="Disordered" evidence="1">
    <location>
        <begin position="200"/>
        <end position="271"/>
    </location>
</feature>
<feature type="compositionally biased region" description="Basic and acidic residues" evidence="1">
    <location>
        <begin position="121"/>
        <end position="130"/>
    </location>
</feature>
<proteinExistence type="predicted"/>
<feature type="compositionally biased region" description="Basic and acidic residues" evidence="1">
    <location>
        <begin position="92"/>
        <end position="111"/>
    </location>
</feature>
<protein>
    <submittedName>
        <fullName evidence="2">Uncharacterized protein</fullName>
    </submittedName>
</protein>
<name>A0A4S8MQC3_DENBC</name>
<dbReference type="Proteomes" id="UP000297245">
    <property type="component" value="Unassembled WGS sequence"/>
</dbReference>